<dbReference type="InParanoid" id="C4QXP0"/>
<dbReference type="GO" id="GO:0000228">
    <property type="term" value="C:nuclear chromosome"/>
    <property type="evidence" value="ECO:0007669"/>
    <property type="project" value="TreeGrafter"/>
</dbReference>
<dbReference type="GO" id="GO:0003918">
    <property type="term" value="F:DNA topoisomerase type II (double strand cut, ATP-hydrolyzing) activity"/>
    <property type="evidence" value="ECO:0007669"/>
    <property type="project" value="UniProtKB-EC"/>
</dbReference>
<keyword evidence="9" id="KW-0413">Isomerase</keyword>
<evidence type="ECO:0000256" key="6">
    <source>
        <dbReference type="ARBA" id="ARBA00022842"/>
    </source>
</evidence>
<dbReference type="AlphaFoldDB" id="C4QXP0"/>
<dbReference type="GO" id="GO:0046872">
    <property type="term" value="F:metal ion binding"/>
    <property type="evidence" value="ECO:0007669"/>
    <property type="project" value="UniProtKB-KW"/>
</dbReference>
<dbReference type="InterPro" id="IPR013049">
    <property type="entry name" value="Spo11/TopoVI_A_N"/>
</dbReference>
<evidence type="ECO:0000256" key="7">
    <source>
        <dbReference type="ARBA" id="ARBA00023029"/>
    </source>
</evidence>
<dbReference type="EMBL" id="FN392319">
    <property type="protein sequence ID" value="CAY68013.1"/>
    <property type="molecule type" value="Genomic_DNA"/>
</dbReference>
<evidence type="ECO:0000256" key="1">
    <source>
        <dbReference type="ARBA" id="ARBA00000185"/>
    </source>
</evidence>
<dbReference type="eggNOG" id="KOG2795">
    <property type="taxonomic scope" value="Eukaryota"/>
</dbReference>
<reference evidence="12 13" key="1">
    <citation type="journal article" date="2009" name="Nat. Biotechnol.">
        <title>Genome sequence of the recombinant protein production host Pichia pastoris.</title>
        <authorList>
            <person name="De Schutter K."/>
            <person name="Lin Y.C."/>
            <person name="Tiels P."/>
            <person name="Van Hecke A."/>
            <person name="Glinka S."/>
            <person name="Weber-Lehmann J."/>
            <person name="Rouze P."/>
            <person name="Van de Peer Y."/>
            <person name="Callewaert N."/>
        </authorList>
    </citation>
    <scope>NUCLEOTIDE SEQUENCE [LARGE SCALE GENOMIC DNA]</scope>
    <source>
        <strain evidence="13">GS115 / ATCC 20864</strain>
    </source>
</reference>
<dbReference type="Pfam" id="PF21180">
    <property type="entry name" value="TOP6A-Spo11_Toprim"/>
    <property type="match status" value="1"/>
</dbReference>
<evidence type="ECO:0000256" key="9">
    <source>
        <dbReference type="ARBA" id="ARBA00023235"/>
    </source>
</evidence>
<evidence type="ECO:0000313" key="13">
    <source>
        <dbReference type="Proteomes" id="UP000000314"/>
    </source>
</evidence>
<dbReference type="OMA" id="YICTMAN"/>
<dbReference type="PANTHER" id="PTHR10848:SF0">
    <property type="entry name" value="MEIOTIC RECOMBINATION PROTEIN SPO11"/>
    <property type="match status" value="1"/>
</dbReference>
<dbReference type="InterPro" id="IPR034136">
    <property type="entry name" value="TOPRIM_Topo6A/Spo11"/>
</dbReference>
<dbReference type="GO" id="GO:0003677">
    <property type="term" value="F:DNA binding"/>
    <property type="evidence" value="ECO:0007669"/>
    <property type="project" value="UniProtKB-KW"/>
</dbReference>
<dbReference type="KEGG" id="ppa:PAS_chr1-4_0179"/>
<accession>C4QXP0</accession>
<comment type="catalytic activity">
    <reaction evidence="1">
        <text>ATP-dependent breakage, passage and rejoining of double-stranded DNA.</text>
        <dbReference type="EC" id="5.6.2.2"/>
    </reaction>
</comment>
<dbReference type="EC" id="5.6.2.2" evidence="4"/>
<evidence type="ECO:0000313" key="12">
    <source>
        <dbReference type="EMBL" id="CAY68013.1"/>
    </source>
</evidence>
<dbReference type="Gene3D" id="3.40.1360.10">
    <property type="match status" value="1"/>
</dbReference>
<dbReference type="RefSeq" id="XP_002490294.1">
    <property type="nucleotide sequence ID" value="XM_002490249.1"/>
</dbReference>
<gene>
    <name evidence="12" type="ordered locus">PAS_chr1-4_0179</name>
</gene>
<dbReference type="Pfam" id="PF04406">
    <property type="entry name" value="TP6A_N"/>
    <property type="match status" value="1"/>
</dbReference>
<keyword evidence="5" id="KW-0479">Metal-binding</keyword>
<proteinExistence type="inferred from homology"/>
<evidence type="ECO:0000256" key="8">
    <source>
        <dbReference type="ARBA" id="ARBA00023125"/>
    </source>
</evidence>
<dbReference type="SUPFAM" id="SSF56726">
    <property type="entry name" value="DNA topoisomerase IV, alpha subunit"/>
    <property type="match status" value="1"/>
</dbReference>
<dbReference type="Gene3D" id="1.10.10.10">
    <property type="entry name" value="Winged helix-like DNA-binding domain superfamily/Winged helix DNA-binding domain"/>
    <property type="match status" value="1"/>
</dbReference>
<dbReference type="InterPro" id="IPR036078">
    <property type="entry name" value="Spo11/TopoVI_A_sf"/>
</dbReference>
<dbReference type="GO" id="GO:0005524">
    <property type="term" value="F:ATP binding"/>
    <property type="evidence" value="ECO:0007669"/>
    <property type="project" value="InterPro"/>
</dbReference>
<dbReference type="GO" id="GO:0007131">
    <property type="term" value="P:reciprocal meiotic recombination"/>
    <property type="evidence" value="ECO:0007669"/>
    <property type="project" value="TreeGrafter"/>
</dbReference>
<keyword evidence="6" id="KW-0460">Magnesium</keyword>
<evidence type="ECO:0000259" key="11">
    <source>
        <dbReference type="Pfam" id="PF21180"/>
    </source>
</evidence>
<dbReference type="Proteomes" id="UP000000314">
    <property type="component" value="Chromosome 1"/>
</dbReference>
<dbReference type="OrthoDB" id="5377392at2759"/>
<dbReference type="GO" id="GO:0042138">
    <property type="term" value="P:meiotic DNA double-strand break formation"/>
    <property type="evidence" value="ECO:0007669"/>
    <property type="project" value="TreeGrafter"/>
</dbReference>
<protein>
    <recommendedName>
        <fullName evidence="4">DNA topoisomerase (ATP-hydrolyzing)</fullName>
        <ecNumber evidence="4">5.6.2.2</ecNumber>
    </recommendedName>
</protein>
<evidence type="ECO:0000256" key="3">
    <source>
        <dbReference type="ARBA" id="ARBA00006559"/>
    </source>
</evidence>
<keyword evidence="8" id="KW-0238">DNA-binding</keyword>
<dbReference type="PANTHER" id="PTHR10848">
    <property type="entry name" value="MEIOTIC RECOMBINATION PROTEIN SPO11"/>
    <property type="match status" value="1"/>
</dbReference>
<comment type="similarity">
    <text evidence="3">Belongs to the TOP6A family.</text>
</comment>
<name>C4QXP0_KOMPG</name>
<evidence type="ECO:0000256" key="5">
    <source>
        <dbReference type="ARBA" id="ARBA00022723"/>
    </source>
</evidence>
<organism evidence="12 13">
    <name type="scientific">Komagataella phaffii (strain GS115 / ATCC 20864)</name>
    <name type="common">Yeast</name>
    <name type="synonym">Pichia pastoris</name>
    <dbReference type="NCBI Taxonomy" id="644223"/>
    <lineage>
        <taxon>Eukaryota</taxon>
        <taxon>Fungi</taxon>
        <taxon>Dikarya</taxon>
        <taxon>Ascomycota</taxon>
        <taxon>Saccharomycotina</taxon>
        <taxon>Pichiomycetes</taxon>
        <taxon>Pichiales</taxon>
        <taxon>Pichiaceae</taxon>
        <taxon>Komagataella</taxon>
    </lineage>
</organism>
<keyword evidence="7" id="KW-0799">Topoisomerase</keyword>
<dbReference type="InterPro" id="IPR002815">
    <property type="entry name" value="Spo11/TopoVI_A"/>
</dbReference>
<evidence type="ECO:0000256" key="2">
    <source>
        <dbReference type="ARBA" id="ARBA00001946"/>
    </source>
</evidence>
<feature type="domain" description="Topoisomerase 6 subunit A/Spo11 TOPRIM" evidence="11">
    <location>
        <begin position="176"/>
        <end position="364"/>
    </location>
</feature>
<evidence type="ECO:0000256" key="4">
    <source>
        <dbReference type="ARBA" id="ARBA00012895"/>
    </source>
</evidence>
<sequence>MTKTRSVYIESDIRPPDPSKVLQCILTSVEMALLDCSSVQLIFSRPLLQGVTFRKRPSRPTVIRFPGKKECWKFSTVTTRRDLYYKDVALFRNQATIDALIEQLCDSLGVKGSDLGVFPSQKGLIFGSISIIYKNLVGKECCYQLSSSEKSQLTPNWFSNDVEILSVRIPPTIRCVIVLEKDAVFKRLCESSWAQDQYILVTGKGYPDHLTRQFLDLMMKHTSLKVYGFFDSDIYGLLIANTYKYGTSQDLNKMLLEKNRLQWAGVEILDYTQGHQPVRPKEIQLMTSLNHRLGDRIKLLTKHREYVDTCRTHSNTEQDFDIHFRFLYKLRREIQISHYFHYKCEMNVLQDNLQSIENYIHQKIASL</sequence>
<dbReference type="STRING" id="644223.C4QXP0"/>
<keyword evidence="13" id="KW-1185">Reference proteome</keyword>
<evidence type="ECO:0000259" key="10">
    <source>
        <dbReference type="Pfam" id="PF04406"/>
    </source>
</evidence>
<comment type="cofactor">
    <cofactor evidence="2">
        <name>Mg(2+)</name>
        <dbReference type="ChEBI" id="CHEBI:18420"/>
    </cofactor>
</comment>
<dbReference type="PRINTS" id="PR01550">
    <property type="entry name" value="TOP6AFAMILY"/>
</dbReference>
<feature type="domain" description="Spo11/DNA topoisomerase VI subunit A N-terminal" evidence="10">
    <location>
        <begin position="76"/>
        <end position="117"/>
    </location>
</feature>
<dbReference type="InterPro" id="IPR036388">
    <property type="entry name" value="WH-like_DNA-bd_sf"/>
</dbReference>
<dbReference type="FunCoup" id="C4QXP0">
    <property type="interactions" value="802"/>
</dbReference>
<dbReference type="HOGENOM" id="CLU_754618_0_0_1"/>
<dbReference type="GeneID" id="8197162"/>
<dbReference type="GO" id="GO:0000706">
    <property type="term" value="P:meiotic DNA double-strand break processing"/>
    <property type="evidence" value="ECO:0007669"/>
    <property type="project" value="TreeGrafter"/>
</dbReference>